<accession>A0A5J5F869</accession>
<dbReference type="InParanoid" id="A0A5J5F869"/>
<feature type="signal peptide" evidence="3">
    <location>
        <begin position="1"/>
        <end position="23"/>
    </location>
</feature>
<evidence type="ECO:0000256" key="1">
    <source>
        <dbReference type="ARBA" id="ARBA00005519"/>
    </source>
</evidence>
<dbReference type="Proteomes" id="UP000326924">
    <property type="component" value="Unassembled WGS sequence"/>
</dbReference>
<sequence length="325" mass="34896">MRHGYTIAGLTLLLLWGCGGVCALDAFDTNTTATGLWIPVQNIRDLCKAGQNYTDANRAYTFYTDHLTTPKSGWQCMEVGDAPFRYGNETGFTSTWTWPPSSPPALNSYPHAHSLSTQLPVQISNLNTVWLYAVWTYGVGNGTVNNTDTAGVERAGMKAFVAAELFIDADQARSADPGDAATKVAIWLAAYGGVLPAGYDSKSSLQTQVFGGTTFKLYSDNASPQTTYTWLAASNMTTFYSDVSQLIHSLPLKQRESQYLGAYRFGTGAYSTDNGTPVTFGTQVMQLAVVPGFPKSAGVLARGGVRWGVLAGAMLLAVLGGRWCI</sequence>
<keyword evidence="2" id="KW-0624">Polysaccharide degradation</keyword>
<dbReference type="SUPFAM" id="SSF49899">
    <property type="entry name" value="Concanavalin A-like lectins/glucanases"/>
    <property type="match status" value="1"/>
</dbReference>
<keyword evidence="2" id="KW-0119">Carbohydrate metabolism</keyword>
<keyword evidence="4" id="KW-0430">Lectin</keyword>
<evidence type="ECO:0000256" key="3">
    <source>
        <dbReference type="SAM" id="SignalP"/>
    </source>
</evidence>
<dbReference type="Gene3D" id="2.60.120.180">
    <property type="match status" value="1"/>
</dbReference>
<dbReference type="GO" id="GO:0030246">
    <property type="term" value="F:carbohydrate binding"/>
    <property type="evidence" value="ECO:0007669"/>
    <property type="project" value="UniProtKB-KW"/>
</dbReference>
<feature type="chain" id="PRO_5023853711" evidence="3">
    <location>
        <begin position="24"/>
        <end position="325"/>
    </location>
</feature>
<dbReference type="Pfam" id="PF01670">
    <property type="entry name" value="Glyco_hydro_12"/>
    <property type="match status" value="1"/>
</dbReference>
<protein>
    <submittedName>
        <fullName evidence="4">Concanavalin A-like lectin/glucanase domain-containing protein</fullName>
    </submittedName>
</protein>
<dbReference type="PANTHER" id="PTHR34002:SF11">
    <property type="entry name" value="CONCANAVALIN A-LIKE LECTIN_GLUCANASE"/>
    <property type="match status" value="1"/>
</dbReference>
<dbReference type="InterPro" id="IPR002594">
    <property type="entry name" value="GH12"/>
</dbReference>
<comment type="caution">
    <text evidence="4">The sequence shown here is derived from an EMBL/GenBank/DDBJ whole genome shotgun (WGS) entry which is preliminary data.</text>
</comment>
<dbReference type="AlphaFoldDB" id="A0A5J5F869"/>
<evidence type="ECO:0000313" key="4">
    <source>
        <dbReference type="EMBL" id="KAA8912972.1"/>
    </source>
</evidence>
<name>A0A5J5F869_9PEZI</name>
<dbReference type="GO" id="GO:0000272">
    <property type="term" value="P:polysaccharide catabolic process"/>
    <property type="evidence" value="ECO:0007669"/>
    <property type="project" value="UniProtKB-KW"/>
</dbReference>
<keyword evidence="2" id="KW-0326">Glycosidase</keyword>
<dbReference type="GO" id="GO:0008810">
    <property type="term" value="F:cellulase activity"/>
    <property type="evidence" value="ECO:0007669"/>
    <property type="project" value="InterPro"/>
</dbReference>
<dbReference type="OrthoDB" id="89349at2759"/>
<dbReference type="InterPro" id="IPR013319">
    <property type="entry name" value="GH11/12"/>
</dbReference>
<keyword evidence="5" id="KW-1185">Reference proteome</keyword>
<evidence type="ECO:0000313" key="5">
    <source>
        <dbReference type="Proteomes" id="UP000326924"/>
    </source>
</evidence>
<evidence type="ECO:0000256" key="2">
    <source>
        <dbReference type="RuleBase" id="RU361163"/>
    </source>
</evidence>
<dbReference type="EMBL" id="VXIS01000018">
    <property type="protein sequence ID" value="KAA8912972.1"/>
    <property type="molecule type" value="Genomic_DNA"/>
</dbReference>
<keyword evidence="2" id="KW-0378">Hydrolase</keyword>
<keyword evidence="3" id="KW-0732">Signal</keyword>
<proteinExistence type="inferred from homology"/>
<comment type="similarity">
    <text evidence="1 2">Belongs to the glycosyl hydrolase 12 (cellulase H) family.</text>
</comment>
<dbReference type="PANTHER" id="PTHR34002">
    <property type="entry name" value="BLR1656 PROTEIN"/>
    <property type="match status" value="1"/>
</dbReference>
<dbReference type="InterPro" id="IPR013320">
    <property type="entry name" value="ConA-like_dom_sf"/>
</dbReference>
<reference evidence="4 5" key="1">
    <citation type="submission" date="2019-09" db="EMBL/GenBank/DDBJ databases">
        <title>Draft genome of the ectomycorrhizal ascomycete Sphaerosporella brunnea.</title>
        <authorList>
            <consortium name="DOE Joint Genome Institute"/>
            <person name="Benucci G.M."/>
            <person name="Marozzi G."/>
            <person name="Antonielli L."/>
            <person name="Sanchez S."/>
            <person name="Marco P."/>
            <person name="Wang X."/>
            <person name="Falini L.B."/>
            <person name="Barry K."/>
            <person name="Haridas S."/>
            <person name="Lipzen A."/>
            <person name="Labutti K."/>
            <person name="Grigoriev I.V."/>
            <person name="Murat C."/>
            <person name="Martin F."/>
            <person name="Albertini E."/>
            <person name="Donnini D."/>
            <person name="Bonito G."/>
        </authorList>
    </citation>
    <scope>NUCLEOTIDE SEQUENCE [LARGE SCALE GENOMIC DNA]</scope>
    <source>
        <strain evidence="4 5">Sb_GMNB300</strain>
    </source>
</reference>
<organism evidence="4 5">
    <name type="scientific">Sphaerosporella brunnea</name>
    <dbReference type="NCBI Taxonomy" id="1250544"/>
    <lineage>
        <taxon>Eukaryota</taxon>
        <taxon>Fungi</taxon>
        <taxon>Dikarya</taxon>
        <taxon>Ascomycota</taxon>
        <taxon>Pezizomycotina</taxon>
        <taxon>Pezizomycetes</taxon>
        <taxon>Pezizales</taxon>
        <taxon>Pyronemataceae</taxon>
        <taxon>Sphaerosporella</taxon>
    </lineage>
</organism>
<gene>
    <name evidence="4" type="ORF">FN846DRAFT_903116</name>
</gene>